<feature type="signal peptide" evidence="2">
    <location>
        <begin position="1"/>
        <end position="19"/>
    </location>
</feature>
<evidence type="ECO:0000313" key="4">
    <source>
        <dbReference type="Proteomes" id="UP000608513"/>
    </source>
</evidence>
<organism evidence="3 4">
    <name type="scientific">Ramlibacter cellulosilyticus</name>
    <dbReference type="NCBI Taxonomy" id="2764187"/>
    <lineage>
        <taxon>Bacteria</taxon>
        <taxon>Pseudomonadati</taxon>
        <taxon>Pseudomonadota</taxon>
        <taxon>Betaproteobacteria</taxon>
        <taxon>Burkholderiales</taxon>
        <taxon>Comamonadaceae</taxon>
        <taxon>Ramlibacter</taxon>
    </lineage>
</organism>
<evidence type="ECO:0000256" key="1">
    <source>
        <dbReference type="ARBA" id="ARBA00006987"/>
    </source>
</evidence>
<dbReference type="InterPro" id="IPR005064">
    <property type="entry name" value="BUG"/>
</dbReference>
<keyword evidence="2" id="KW-0732">Signal</keyword>
<proteinExistence type="inferred from homology"/>
<dbReference type="PANTHER" id="PTHR42928">
    <property type="entry name" value="TRICARBOXYLATE-BINDING PROTEIN"/>
    <property type="match status" value="1"/>
</dbReference>
<dbReference type="EMBL" id="JACORT010000001">
    <property type="protein sequence ID" value="MBC5781587.1"/>
    <property type="molecule type" value="Genomic_DNA"/>
</dbReference>
<name>A0A923SD53_9BURK</name>
<dbReference type="PANTHER" id="PTHR42928:SF5">
    <property type="entry name" value="BLR1237 PROTEIN"/>
    <property type="match status" value="1"/>
</dbReference>
<gene>
    <name evidence="3" type="ORF">H8N03_01445</name>
</gene>
<dbReference type="Gene3D" id="3.40.190.150">
    <property type="entry name" value="Bordetella uptake gene, domain 1"/>
    <property type="match status" value="1"/>
</dbReference>
<dbReference type="Pfam" id="PF03401">
    <property type="entry name" value="TctC"/>
    <property type="match status" value="1"/>
</dbReference>
<comment type="similarity">
    <text evidence="1">Belongs to the UPF0065 (bug) family.</text>
</comment>
<sequence length="326" mass="34979">MKRILSLLALAAAAPLAMAQAPGSGPGQGPSCPTGNVQYWQAFPPGGESDLSARHQQAVLKKKCPAIETIVQYKAGAGGALMWTQMNQLPPDGLNVVGVNLPHIVFQPIQGDVQYKTQDVTPVFWFHFTPDILVVSSKTNIKNFQDFLAAAKANPGKLSLAGSGQYSANHAAHERLDAAFHVKTLYVPFKGTGDLATSVLGGQVDGAMTYVPFAIANKDKGVRPIAVAMEHRHPLMPDVPTFKELGVDWVDGAYRGIGMPKSTPAAERKRISDLWRALNNDPEMKEKAAASGFELVNVGVEDMDKFMAEKGKLYTEGAARMGLGKK</sequence>
<evidence type="ECO:0000313" key="3">
    <source>
        <dbReference type="EMBL" id="MBC5781587.1"/>
    </source>
</evidence>
<reference evidence="3" key="1">
    <citation type="submission" date="2020-08" db="EMBL/GenBank/DDBJ databases">
        <title>Ramlibacter sp. USB13 16S ribosomal RNA gene genome sequencing and assembly.</title>
        <authorList>
            <person name="Kang M."/>
        </authorList>
    </citation>
    <scope>NUCLEOTIDE SEQUENCE</scope>
    <source>
        <strain evidence="3">USB13</strain>
    </source>
</reference>
<dbReference type="SUPFAM" id="SSF53850">
    <property type="entry name" value="Periplasmic binding protein-like II"/>
    <property type="match status" value="1"/>
</dbReference>
<dbReference type="AlphaFoldDB" id="A0A923SD53"/>
<keyword evidence="4" id="KW-1185">Reference proteome</keyword>
<evidence type="ECO:0000256" key="2">
    <source>
        <dbReference type="SAM" id="SignalP"/>
    </source>
</evidence>
<dbReference type="RefSeq" id="WP_187074339.1">
    <property type="nucleotide sequence ID" value="NZ_JACORT010000001.1"/>
</dbReference>
<feature type="chain" id="PRO_5037461333" evidence="2">
    <location>
        <begin position="20"/>
        <end position="326"/>
    </location>
</feature>
<dbReference type="InterPro" id="IPR042100">
    <property type="entry name" value="Bug_dom1"/>
</dbReference>
<comment type="caution">
    <text evidence="3">The sequence shown here is derived from an EMBL/GenBank/DDBJ whole genome shotgun (WGS) entry which is preliminary data.</text>
</comment>
<protein>
    <submittedName>
        <fullName evidence="3">Tripartite tricarboxylate transporter substrate binding protein</fullName>
    </submittedName>
</protein>
<dbReference type="PIRSF" id="PIRSF017082">
    <property type="entry name" value="YflP"/>
    <property type="match status" value="1"/>
</dbReference>
<accession>A0A923SD53</accession>
<dbReference type="Proteomes" id="UP000608513">
    <property type="component" value="Unassembled WGS sequence"/>
</dbReference>
<dbReference type="CDD" id="cd07012">
    <property type="entry name" value="PBP2_Bug_TTT"/>
    <property type="match status" value="1"/>
</dbReference>
<dbReference type="Gene3D" id="3.40.190.10">
    <property type="entry name" value="Periplasmic binding protein-like II"/>
    <property type="match status" value="1"/>
</dbReference>